<evidence type="ECO:0000313" key="10">
    <source>
        <dbReference type="Proteomes" id="UP000304947"/>
    </source>
</evidence>
<protein>
    <submittedName>
        <fullName evidence="9">HlyIII-domain-containing protein</fullName>
    </submittedName>
</protein>
<feature type="transmembrane region" description="Helical" evidence="8">
    <location>
        <begin position="252"/>
        <end position="273"/>
    </location>
</feature>
<feature type="compositionally biased region" description="Basic and acidic residues" evidence="7">
    <location>
        <begin position="50"/>
        <end position="59"/>
    </location>
</feature>
<evidence type="ECO:0000256" key="1">
    <source>
        <dbReference type="ARBA" id="ARBA00004141"/>
    </source>
</evidence>
<dbReference type="Pfam" id="PF03006">
    <property type="entry name" value="HlyIII"/>
    <property type="match status" value="1"/>
</dbReference>
<organism evidence="9 10">
    <name type="scientific">Aureobasidium pullulans</name>
    <name type="common">Black yeast</name>
    <name type="synonym">Pullularia pullulans</name>
    <dbReference type="NCBI Taxonomy" id="5580"/>
    <lineage>
        <taxon>Eukaryota</taxon>
        <taxon>Fungi</taxon>
        <taxon>Dikarya</taxon>
        <taxon>Ascomycota</taxon>
        <taxon>Pezizomycotina</taxon>
        <taxon>Dothideomycetes</taxon>
        <taxon>Dothideomycetidae</taxon>
        <taxon>Dothideales</taxon>
        <taxon>Saccotheciaceae</taxon>
        <taxon>Aureobasidium</taxon>
    </lineage>
</organism>
<dbReference type="InterPro" id="IPR004254">
    <property type="entry name" value="AdipoR/HlyIII-related"/>
</dbReference>
<comment type="similarity">
    <text evidence="2">Belongs to the ADIPOR family.</text>
</comment>
<evidence type="ECO:0000256" key="7">
    <source>
        <dbReference type="SAM" id="MobiDB-lite"/>
    </source>
</evidence>
<name>A0A4V4LGN5_AURPU</name>
<dbReference type="GO" id="GO:0006882">
    <property type="term" value="P:intracellular zinc ion homeostasis"/>
    <property type="evidence" value="ECO:0007669"/>
    <property type="project" value="TreeGrafter"/>
</dbReference>
<evidence type="ECO:0000313" key="9">
    <source>
        <dbReference type="EMBL" id="TIA44437.1"/>
    </source>
</evidence>
<dbReference type="PANTHER" id="PTHR20855">
    <property type="entry name" value="ADIPOR/PROGESTIN RECEPTOR-RELATED"/>
    <property type="match status" value="1"/>
</dbReference>
<reference evidence="9 10" key="1">
    <citation type="submission" date="2018-10" db="EMBL/GenBank/DDBJ databases">
        <title>Fifty Aureobasidium pullulans genomes reveal a recombining polyextremotolerant generalist.</title>
        <authorList>
            <person name="Gostincar C."/>
            <person name="Turk M."/>
            <person name="Zajc J."/>
            <person name="Gunde-Cimerman N."/>
        </authorList>
    </citation>
    <scope>NUCLEOTIDE SEQUENCE [LARGE SCALE GENOMIC DNA]</scope>
    <source>
        <strain evidence="9 10">EXF-3380</strain>
    </source>
</reference>
<proteinExistence type="inferred from homology"/>
<feature type="transmembrane region" description="Helical" evidence="8">
    <location>
        <begin position="321"/>
        <end position="338"/>
    </location>
</feature>
<dbReference type="GO" id="GO:0016020">
    <property type="term" value="C:membrane"/>
    <property type="evidence" value="ECO:0007669"/>
    <property type="project" value="UniProtKB-SubCell"/>
</dbReference>
<feature type="transmembrane region" description="Helical" evidence="8">
    <location>
        <begin position="218"/>
        <end position="240"/>
    </location>
</feature>
<dbReference type="EMBL" id="QZBU01002046">
    <property type="protein sequence ID" value="TIA44437.1"/>
    <property type="molecule type" value="Genomic_DNA"/>
</dbReference>
<keyword evidence="5 8" id="KW-0472">Membrane</keyword>
<feature type="binding site" evidence="6">
    <location>
        <position position="323"/>
    </location>
    <ligand>
        <name>Zn(2+)</name>
        <dbReference type="ChEBI" id="CHEBI:29105"/>
    </ligand>
</feature>
<feature type="binding site" evidence="6">
    <location>
        <position position="173"/>
    </location>
    <ligand>
        <name>Zn(2+)</name>
        <dbReference type="ChEBI" id="CHEBI:29105"/>
    </ligand>
</feature>
<feature type="transmembrane region" description="Helical" evidence="8">
    <location>
        <begin position="152"/>
        <end position="171"/>
    </location>
</feature>
<evidence type="ECO:0000256" key="5">
    <source>
        <dbReference type="ARBA" id="ARBA00023136"/>
    </source>
</evidence>
<keyword evidence="6" id="KW-0862">Zinc</keyword>
<dbReference type="PANTHER" id="PTHR20855:SF52">
    <property type="entry name" value="ADIPONECTIN RECEPTOR PROTEIN"/>
    <property type="match status" value="1"/>
</dbReference>
<sequence length="365" mass="40818">MEGTYNQGHFQKGRYQYHASRLPIRLKSRVDHGYQDSESMNHRKPTTRSGQDHQDKRSEKDIITKVEQKASNALTVLWSEIDSWQQDNHYIHSGYRPASNSFSRSFASLSYIHNETVNIYTHLLGAVAALICSIYLHSLIKPRYDRATAEDVIVFGCFFGGAVACLGMSATYHAISNHSPKVSKIGNQLDYVGIVCLIWGSFIPSIFYGFAREPGYIAVYWSMITLIGIGCATVSILPSFRTPKWRPFRAGMFVAMGLSAVIPVLHGISLFGVEQLQRQMGLSWLVLQGVLYVSGAAIYAARVPERLKPGSFDIWGSSHQIFHVLVLLAAASHFIGLVKSFDYEHSARAQADNVVYGFNHIFSKN</sequence>
<keyword evidence="6" id="KW-0479">Metal-binding</keyword>
<dbReference type="AlphaFoldDB" id="A0A4V4LGN5"/>
<feature type="binding site" evidence="6">
    <location>
        <position position="319"/>
    </location>
    <ligand>
        <name>Zn(2+)</name>
        <dbReference type="ChEBI" id="CHEBI:29105"/>
    </ligand>
</feature>
<feature type="transmembrane region" description="Helical" evidence="8">
    <location>
        <begin position="191"/>
        <end position="211"/>
    </location>
</feature>
<comment type="caution">
    <text evidence="9">The sequence shown here is derived from an EMBL/GenBank/DDBJ whole genome shotgun (WGS) entry which is preliminary data.</text>
</comment>
<evidence type="ECO:0000256" key="6">
    <source>
        <dbReference type="PIRSR" id="PIRSR604254-1"/>
    </source>
</evidence>
<gene>
    <name evidence="9" type="ORF">D6C83_05936</name>
</gene>
<feature type="region of interest" description="Disordered" evidence="7">
    <location>
        <begin position="33"/>
        <end position="59"/>
    </location>
</feature>
<dbReference type="GO" id="GO:0038023">
    <property type="term" value="F:signaling receptor activity"/>
    <property type="evidence" value="ECO:0007669"/>
    <property type="project" value="TreeGrafter"/>
</dbReference>
<evidence type="ECO:0000256" key="4">
    <source>
        <dbReference type="ARBA" id="ARBA00022989"/>
    </source>
</evidence>
<keyword evidence="4 8" id="KW-1133">Transmembrane helix</keyword>
<evidence type="ECO:0000256" key="8">
    <source>
        <dbReference type="SAM" id="Phobius"/>
    </source>
</evidence>
<comment type="subcellular location">
    <subcellularLocation>
        <location evidence="1">Membrane</location>
        <topology evidence="1">Multi-pass membrane protein</topology>
    </subcellularLocation>
</comment>
<dbReference type="Proteomes" id="UP000304947">
    <property type="component" value="Unassembled WGS sequence"/>
</dbReference>
<feature type="transmembrane region" description="Helical" evidence="8">
    <location>
        <begin position="280"/>
        <end position="301"/>
    </location>
</feature>
<accession>A0A4V4LGN5</accession>
<keyword evidence="3 8" id="KW-0812">Transmembrane</keyword>
<dbReference type="GO" id="GO:0046872">
    <property type="term" value="F:metal ion binding"/>
    <property type="evidence" value="ECO:0007669"/>
    <property type="project" value="UniProtKB-KW"/>
</dbReference>
<evidence type="ECO:0000256" key="2">
    <source>
        <dbReference type="ARBA" id="ARBA00007018"/>
    </source>
</evidence>
<evidence type="ECO:0000256" key="3">
    <source>
        <dbReference type="ARBA" id="ARBA00022692"/>
    </source>
</evidence>
<feature type="transmembrane region" description="Helical" evidence="8">
    <location>
        <begin position="119"/>
        <end position="140"/>
    </location>
</feature>